<dbReference type="GO" id="GO:0050290">
    <property type="term" value="F:sphingomyelin phosphodiesterase D activity"/>
    <property type="evidence" value="ECO:0007669"/>
    <property type="project" value="InterPro"/>
</dbReference>
<evidence type="ECO:0000256" key="3">
    <source>
        <dbReference type="ARBA" id="ARBA00022989"/>
    </source>
</evidence>
<name>A0AAE2D2S0_SCHME</name>
<comment type="caution">
    <text evidence="5">The sequence shown here is derived from an EMBL/GenBank/DDBJ whole genome shotgun (WGS) entry which is preliminary data.</text>
</comment>
<evidence type="ECO:0000313" key="5">
    <source>
        <dbReference type="EMBL" id="KAK4469029.1"/>
    </source>
</evidence>
<reference evidence="5" key="1">
    <citation type="submission" date="2022-04" db="EMBL/GenBank/DDBJ databases">
        <authorList>
            <person name="Xu L."/>
            <person name="Lv Z."/>
        </authorList>
    </citation>
    <scope>NUCLEOTIDE SEQUENCE</scope>
    <source>
        <strain evidence="5">LV_2022a</strain>
    </source>
</reference>
<protein>
    <recommendedName>
        <fullName evidence="7">Sphingomyelin phosphodiesterase 4</fullName>
    </recommendedName>
</protein>
<dbReference type="GO" id="GO:0046475">
    <property type="term" value="P:glycerophospholipid catabolic process"/>
    <property type="evidence" value="ECO:0007669"/>
    <property type="project" value="TreeGrafter"/>
</dbReference>
<keyword evidence="3" id="KW-1133">Transmembrane helix</keyword>
<evidence type="ECO:0000256" key="4">
    <source>
        <dbReference type="ARBA" id="ARBA00023136"/>
    </source>
</evidence>
<comment type="subcellular location">
    <subcellularLocation>
        <location evidence="1">Membrane</location>
        <topology evidence="1">Single-pass membrane protein</topology>
    </subcellularLocation>
</comment>
<sequence length="772" mass="89573">MPFDVCLSLPLIDRVKELSSILARGKLQDFHNSVVLIVDNIFGYSDGNDGWALHSINEADEPHLFGCIREFLSPNGRFLEALSSRLALELPTCKYNFPLWLLSIDSQNTVRSSDCKKSQMCLSLDAFTYYMFAFMCYTAHPKWKQKLVLIDFEDSLYCTLFCDYLSFYLFTDPITVNVMASKMQLSRVGQQMPTFHRSYFNESVGQCANESSDACFSDFRLFWQTDAVLQAVCEFLLSWRTAEHCKSIIGLHNNPSGMMALPGPLSHTEFSTKPTVCQLFLVRSFLKYFYFSLFNNTSSNHFQILQQQIIWNKFLNYRKYLYNNQGLILSSESSIPHHNIMNQFLQFIVCCFQHWPFDLSFEVVLETWLSSIQPWRYAQFPQPHIITRFSPTTYDAPLNLHVNINSENYSEWLTFVARHYSLYVGLFLLFLQRVIKIDLRVCRNAHMIYRVAKVFSQDGFKILLLNAEKLLSEQQQHQHDGSLSTAVMQNAILSEYPMEQSGLWNPMLIRTVERVLNAMMTTKMNLQSEVIQKMNRSSSRSVGWLTKFTEWLYSYLILDADNTDENVNKCISYLTEGIHSFREFFAIQKTFETVHDISLEPPRNGRIQFDDLSASPLIMRPHSKSLSTASKSLNENHSDFIDFSPNNSCYSPWNVNECSVPQNSSSNNNQKLTSLDRFQIIMGLKRPNICRQVINREYGPTMNTSYESRFILKVCSYLEDKFNEKMKQHFIHWCSLSGIHGRIARQILLTTSSTSQTLQKVNNPRLSFSFFS</sequence>
<reference evidence="5" key="2">
    <citation type="journal article" date="2023" name="Infect Dis Poverty">
        <title>Chromosome-scale genome of the human blood fluke Schistosoma mekongi and its implications for public health.</title>
        <authorList>
            <person name="Zhou M."/>
            <person name="Xu L."/>
            <person name="Xu D."/>
            <person name="Chen W."/>
            <person name="Khan J."/>
            <person name="Hu Y."/>
            <person name="Huang H."/>
            <person name="Wei H."/>
            <person name="Zhang Y."/>
            <person name="Chusongsang P."/>
            <person name="Tanasarnprasert K."/>
            <person name="Hu X."/>
            <person name="Limpanont Y."/>
            <person name="Lv Z."/>
        </authorList>
    </citation>
    <scope>NUCLEOTIDE SEQUENCE</scope>
    <source>
        <strain evidence="5">LV_2022a</strain>
    </source>
</reference>
<evidence type="ECO:0008006" key="7">
    <source>
        <dbReference type="Google" id="ProtNLM"/>
    </source>
</evidence>
<dbReference type="AlphaFoldDB" id="A0AAE2D2S0"/>
<keyword evidence="2" id="KW-0812">Transmembrane</keyword>
<organism evidence="5 6">
    <name type="scientific">Schistosoma mekongi</name>
    <name type="common">Parasitic worm</name>
    <dbReference type="NCBI Taxonomy" id="38744"/>
    <lineage>
        <taxon>Eukaryota</taxon>
        <taxon>Metazoa</taxon>
        <taxon>Spiralia</taxon>
        <taxon>Lophotrochozoa</taxon>
        <taxon>Platyhelminthes</taxon>
        <taxon>Trematoda</taxon>
        <taxon>Digenea</taxon>
        <taxon>Strigeidida</taxon>
        <taxon>Schistosomatoidea</taxon>
        <taxon>Schistosomatidae</taxon>
        <taxon>Schistosoma</taxon>
    </lineage>
</organism>
<gene>
    <name evidence="5" type="ORF">MN116_007495</name>
</gene>
<dbReference type="GO" id="GO:0046513">
    <property type="term" value="P:ceramide biosynthetic process"/>
    <property type="evidence" value="ECO:0007669"/>
    <property type="project" value="TreeGrafter"/>
</dbReference>
<evidence type="ECO:0000256" key="2">
    <source>
        <dbReference type="ARBA" id="ARBA00022692"/>
    </source>
</evidence>
<dbReference type="GO" id="GO:0016020">
    <property type="term" value="C:membrane"/>
    <property type="evidence" value="ECO:0007669"/>
    <property type="project" value="UniProtKB-SubCell"/>
</dbReference>
<dbReference type="EMBL" id="JALJAT010000005">
    <property type="protein sequence ID" value="KAK4469029.1"/>
    <property type="molecule type" value="Genomic_DNA"/>
</dbReference>
<proteinExistence type="predicted"/>
<dbReference type="GO" id="GO:0006685">
    <property type="term" value="P:sphingomyelin catabolic process"/>
    <property type="evidence" value="ECO:0007669"/>
    <property type="project" value="TreeGrafter"/>
</dbReference>
<keyword evidence="4" id="KW-0472">Membrane</keyword>
<keyword evidence="6" id="KW-1185">Reference proteome</keyword>
<accession>A0AAE2D2S0</accession>
<dbReference type="Proteomes" id="UP001292079">
    <property type="component" value="Unassembled WGS sequence"/>
</dbReference>
<dbReference type="Pfam" id="PF14724">
    <property type="entry name" value="mit_SMPDase"/>
    <property type="match status" value="2"/>
</dbReference>
<dbReference type="PANTHER" id="PTHR12988">
    <property type="entry name" value="SPHINGOMYELIN PHOSPHODIESTERASE 4"/>
    <property type="match status" value="1"/>
</dbReference>
<evidence type="ECO:0000313" key="6">
    <source>
        <dbReference type="Proteomes" id="UP001292079"/>
    </source>
</evidence>
<dbReference type="PANTHER" id="PTHR12988:SF6">
    <property type="entry name" value="SPHINGOMYELIN PHOSPHODIESTERASE 4"/>
    <property type="match status" value="1"/>
</dbReference>
<evidence type="ECO:0000256" key="1">
    <source>
        <dbReference type="ARBA" id="ARBA00004167"/>
    </source>
</evidence>
<dbReference type="InterPro" id="IPR024129">
    <property type="entry name" value="Sphingomy_SMPD4"/>
</dbReference>